<gene>
    <name evidence="6" type="ORF">BJN34_36135</name>
</gene>
<protein>
    <recommendedName>
        <fullName evidence="5">HTH tetR-type domain-containing protein</fullName>
    </recommendedName>
</protein>
<evidence type="ECO:0000313" key="7">
    <source>
        <dbReference type="Proteomes" id="UP000189627"/>
    </source>
</evidence>
<dbReference type="EMBL" id="CP017759">
    <property type="protein sequence ID" value="AQV99308.1"/>
    <property type="molecule type" value="Genomic_DNA"/>
</dbReference>
<dbReference type="PANTHER" id="PTHR30055">
    <property type="entry name" value="HTH-TYPE TRANSCRIPTIONAL REGULATOR RUTR"/>
    <property type="match status" value="1"/>
</dbReference>
<evidence type="ECO:0000313" key="6">
    <source>
        <dbReference type="EMBL" id="AQV99308.1"/>
    </source>
</evidence>
<dbReference type="PROSITE" id="PS50977">
    <property type="entry name" value="HTH_TETR_2"/>
    <property type="match status" value="1"/>
</dbReference>
<dbReference type="Gene3D" id="1.10.357.10">
    <property type="entry name" value="Tetracycline Repressor, domain 2"/>
    <property type="match status" value="1"/>
</dbReference>
<dbReference type="Pfam" id="PF00440">
    <property type="entry name" value="TetR_N"/>
    <property type="match status" value="1"/>
</dbReference>
<dbReference type="GO" id="GO:0003700">
    <property type="term" value="F:DNA-binding transcription factor activity"/>
    <property type="evidence" value="ECO:0007669"/>
    <property type="project" value="TreeGrafter"/>
</dbReference>
<dbReference type="AlphaFoldDB" id="A0A1U9V2X7"/>
<dbReference type="Proteomes" id="UP000189627">
    <property type="component" value="Plasmid pENH92"/>
</dbReference>
<dbReference type="PRINTS" id="PR00455">
    <property type="entry name" value="HTHTETR"/>
</dbReference>
<dbReference type="InterPro" id="IPR001647">
    <property type="entry name" value="HTH_TetR"/>
</dbReference>
<dbReference type="GO" id="GO:0000976">
    <property type="term" value="F:transcription cis-regulatory region binding"/>
    <property type="evidence" value="ECO:0007669"/>
    <property type="project" value="TreeGrafter"/>
</dbReference>
<keyword evidence="2 4" id="KW-0238">DNA-binding</keyword>
<proteinExistence type="predicted"/>
<feature type="domain" description="HTH tetR-type" evidence="5">
    <location>
        <begin position="27"/>
        <end position="87"/>
    </location>
</feature>
<reference evidence="7" key="1">
    <citation type="submission" date="2017-02" db="EMBL/GenBank/DDBJ databases">
        <title>Complete genome sequence of Cupriavidus necator strain NH9, a 3-chlorobenzoate degrader.</title>
        <authorList>
            <person name="Moriuchi R."/>
            <person name="Dohra H."/>
            <person name="Ogawa N."/>
        </authorList>
    </citation>
    <scope>NUCLEOTIDE SEQUENCE [LARGE SCALE GENOMIC DNA]</scope>
    <source>
        <strain evidence="7">NH9</strain>
        <plasmid evidence="7">penh92</plasmid>
    </source>
</reference>
<keyword evidence="1" id="KW-0805">Transcription regulation</keyword>
<dbReference type="SUPFAM" id="SSF46689">
    <property type="entry name" value="Homeodomain-like"/>
    <property type="match status" value="1"/>
</dbReference>
<evidence type="ECO:0000256" key="4">
    <source>
        <dbReference type="PROSITE-ProRule" id="PRU00335"/>
    </source>
</evidence>
<geneLocation type="plasmid" evidence="7">
    <name>penh92</name>
</geneLocation>
<dbReference type="PANTHER" id="PTHR30055:SF234">
    <property type="entry name" value="HTH-TYPE TRANSCRIPTIONAL REGULATOR BETI"/>
    <property type="match status" value="1"/>
</dbReference>
<dbReference type="KEGG" id="cuh:BJN34_36135"/>
<name>A0A1U9V2X7_CUPNE</name>
<dbReference type="RefSeq" id="WP_078201718.1">
    <property type="nucleotide sequence ID" value="NZ_CP017759.1"/>
</dbReference>
<sequence length="219" mass="24399">MEKLIFTSADLQGTAGGAHARRRGNRATRVPELIEASIRVFAREGYGGYSINRVAADVGVRLSTLQHYFVNRDALLIATIREVYGRYIDRYSRLGTNRLQSPEARLITIIDEFFDDILVVDSDVTPFVLECWALAEHDAGVAELVGEGNKQFQQIWLDLIAAINPSLPRQECAIRATLIEAHAQGLMALCRRGGPGLPERETLRQSTKALWRAMSHASH</sequence>
<evidence type="ECO:0000256" key="1">
    <source>
        <dbReference type="ARBA" id="ARBA00023015"/>
    </source>
</evidence>
<evidence type="ECO:0000256" key="2">
    <source>
        <dbReference type="ARBA" id="ARBA00023125"/>
    </source>
</evidence>
<dbReference type="InterPro" id="IPR050109">
    <property type="entry name" value="HTH-type_TetR-like_transc_reg"/>
</dbReference>
<keyword evidence="6" id="KW-0614">Plasmid</keyword>
<accession>A0A1U9V2X7</accession>
<organism evidence="6 7">
    <name type="scientific">Cupriavidus necator</name>
    <name type="common">Alcaligenes eutrophus</name>
    <name type="synonym">Ralstonia eutropha</name>
    <dbReference type="NCBI Taxonomy" id="106590"/>
    <lineage>
        <taxon>Bacteria</taxon>
        <taxon>Pseudomonadati</taxon>
        <taxon>Pseudomonadota</taxon>
        <taxon>Betaproteobacteria</taxon>
        <taxon>Burkholderiales</taxon>
        <taxon>Burkholderiaceae</taxon>
        <taxon>Cupriavidus</taxon>
    </lineage>
</organism>
<evidence type="ECO:0000259" key="5">
    <source>
        <dbReference type="PROSITE" id="PS50977"/>
    </source>
</evidence>
<feature type="DNA-binding region" description="H-T-H motif" evidence="4">
    <location>
        <begin position="50"/>
        <end position="69"/>
    </location>
</feature>
<dbReference type="InterPro" id="IPR009057">
    <property type="entry name" value="Homeodomain-like_sf"/>
</dbReference>
<dbReference type="OrthoDB" id="8586619at2"/>
<keyword evidence="3" id="KW-0804">Transcription</keyword>
<evidence type="ECO:0000256" key="3">
    <source>
        <dbReference type="ARBA" id="ARBA00023163"/>
    </source>
</evidence>